<reference evidence="4 5" key="1">
    <citation type="journal article" date="2021" name="Commun. Biol.">
        <title>The genome of Shorea leprosula (Dipterocarpaceae) highlights the ecological relevance of drought in aseasonal tropical rainforests.</title>
        <authorList>
            <person name="Ng K.K.S."/>
            <person name="Kobayashi M.J."/>
            <person name="Fawcett J.A."/>
            <person name="Hatakeyama M."/>
            <person name="Paape T."/>
            <person name="Ng C.H."/>
            <person name="Ang C.C."/>
            <person name="Tnah L.H."/>
            <person name="Lee C.T."/>
            <person name="Nishiyama T."/>
            <person name="Sese J."/>
            <person name="O'Brien M.J."/>
            <person name="Copetti D."/>
            <person name="Mohd Noor M.I."/>
            <person name="Ong R.C."/>
            <person name="Putra M."/>
            <person name="Sireger I.Z."/>
            <person name="Indrioko S."/>
            <person name="Kosugi Y."/>
            <person name="Izuno A."/>
            <person name="Isagi Y."/>
            <person name="Lee S.L."/>
            <person name="Shimizu K.K."/>
        </authorList>
    </citation>
    <scope>NUCLEOTIDE SEQUENCE [LARGE SCALE GENOMIC DNA]</scope>
    <source>
        <strain evidence="4">214</strain>
    </source>
</reference>
<organism evidence="4 5">
    <name type="scientific">Rubroshorea leprosula</name>
    <dbReference type="NCBI Taxonomy" id="152421"/>
    <lineage>
        <taxon>Eukaryota</taxon>
        <taxon>Viridiplantae</taxon>
        <taxon>Streptophyta</taxon>
        <taxon>Embryophyta</taxon>
        <taxon>Tracheophyta</taxon>
        <taxon>Spermatophyta</taxon>
        <taxon>Magnoliopsida</taxon>
        <taxon>eudicotyledons</taxon>
        <taxon>Gunneridae</taxon>
        <taxon>Pentapetalae</taxon>
        <taxon>rosids</taxon>
        <taxon>malvids</taxon>
        <taxon>Malvales</taxon>
        <taxon>Dipterocarpaceae</taxon>
        <taxon>Rubroshorea</taxon>
    </lineage>
</organism>
<keyword evidence="1" id="KW-0175">Coiled coil</keyword>
<dbReference type="AlphaFoldDB" id="A0AAV5LK75"/>
<evidence type="ECO:0000259" key="2">
    <source>
        <dbReference type="Pfam" id="PF05003"/>
    </source>
</evidence>
<protein>
    <submittedName>
        <fullName evidence="4">Uncharacterized protein</fullName>
    </submittedName>
</protein>
<dbReference type="EMBL" id="BPVZ01000123">
    <property type="protein sequence ID" value="GKV37577.1"/>
    <property type="molecule type" value="Genomic_DNA"/>
</dbReference>
<dbReference type="InterPro" id="IPR021864">
    <property type="entry name" value="DUF3475"/>
</dbReference>
<dbReference type="Pfam" id="PF05003">
    <property type="entry name" value="DUF668"/>
    <property type="match status" value="1"/>
</dbReference>
<dbReference type="InterPro" id="IPR007700">
    <property type="entry name" value="DUF668"/>
</dbReference>
<accession>A0AAV5LK75</accession>
<feature type="domain" description="DUF3475" evidence="3">
    <location>
        <begin position="33"/>
        <end position="89"/>
    </location>
</feature>
<evidence type="ECO:0000313" key="5">
    <source>
        <dbReference type="Proteomes" id="UP001054252"/>
    </source>
</evidence>
<dbReference type="Pfam" id="PF11961">
    <property type="entry name" value="DUF3475"/>
    <property type="match status" value="1"/>
</dbReference>
<sequence length="570" mass="65189">MGREMATESWFGSLRWTSKKGATEITDKGVVGILAVEVAGLMSKVVNLWHCLEDKEITRLREEIVNSIALQKLVSGDHVYLMDLVLNEIMENFGQLARYVARLGKRCTDPKYHRFEHFLDDPHLNNFEWIGLQYRWKKMERKVKKMRRFISHTMQLTQELEVLAELEQTLRRMQRNSESEQVKLFEFQQKVLWQRQEVRNLREMSPWVRTYDYVVRLLVRSLLTILARIKHIFGTDQMASEDGNNYCESITSDSLSRSLSFSAVMPSSVYPSDNSLCGFSSGPLGRSCSKSLLATDNNRTNKKHQQAHFQQAVLNGKHPRSKSKGLGHVGPFKGCISAGGDSPVLHSCRPIGSGSMRFTLVNTKKIDRMESKNAESFTCNHKIYSKLSIFNSKQLSKPPPSTLGGAAVDIRYAKVIILIEKLVLSPHLIDLDTRDDLYNMLSTSLRNNLQAKLKSFGKTLASYIYDPSLAAEWNQALERILEWLAPLAHNMIRWQSERNFEEQHVVSRSNTLLVQTLHYADQEKTEAVITELLVGLNYVCRVGRVHNKSLSDSSRRRADDGYLLGRDSMQ</sequence>
<gene>
    <name evidence="4" type="ORF">SLEP1_g45595</name>
</gene>
<keyword evidence="5" id="KW-1185">Reference proteome</keyword>
<evidence type="ECO:0000313" key="4">
    <source>
        <dbReference type="EMBL" id="GKV37577.1"/>
    </source>
</evidence>
<comment type="caution">
    <text evidence="4">The sequence shown here is derived from an EMBL/GenBank/DDBJ whole genome shotgun (WGS) entry which is preliminary data.</text>
</comment>
<evidence type="ECO:0000259" key="3">
    <source>
        <dbReference type="Pfam" id="PF11961"/>
    </source>
</evidence>
<evidence type="ECO:0000256" key="1">
    <source>
        <dbReference type="SAM" id="Coils"/>
    </source>
</evidence>
<dbReference type="PANTHER" id="PTHR31371:SF4">
    <property type="entry name" value="DUF668 DOMAIN-CONTAINING PROTEIN"/>
    <property type="match status" value="1"/>
</dbReference>
<proteinExistence type="predicted"/>
<dbReference type="GO" id="GO:0045927">
    <property type="term" value="P:positive regulation of growth"/>
    <property type="evidence" value="ECO:0007669"/>
    <property type="project" value="InterPro"/>
</dbReference>
<feature type="coiled-coil region" evidence="1">
    <location>
        <begin position="156"/>
        <end position="183"/>
    </location>
</feature>
<dbReference type="Proteomes" id="UP001054252">
    <property type="component" value="Unassembled WGS sequence"/>
</dbReference>
<name>A0AAV5LK75_9ROSI</name>
<dbReference type="PANTHER" id="PTHR31371">
    <property type="entry name" value="BNAC09G50660D PROTEIN"/>
    <property type="match status" value="1"/>
</dbReference>
<feature type="domain" description="DUF668" evidence="2">
    <location>
        <begin position="402"/>
        <end position="493"/>
    </location>
</feature>